<evidence type="ECO:0000256" key="1">
    <source>
        <dbReference type="SAM" id="MobiDB-lite"/>
    </source>
</evidence>
<feature type="region of interest" description="Disordered" evidence="1">
    <location>
        <begin position="65"/>
        <end position="113"/>
    </location>
</feature>
<sequence length="139" mass="15804">MSDEEIARVVFGEARGEPYQGQLGVAYTIFNRSRHPGYLNSPRDLLYERATDGRHKYETLDDAGHTQAWSKAKQTRNDEYTSAMRAAQAARSGSEPDPTRGATDFASKQNWPSVSDNQYWRATNKTQIGNQWFVGREKK</sequence>
<dbReference type="EMBL" id="JAIWYP010000006">
    <property type="protein sequence ID" value="KAH3815463.1"/>
    <property type="molecule type" value="Genomic_DNA"/>
</dbReference>
<feature type="domain" description="Cell wall hydrolase SleB" evidence="2">
    <location>
        <begin position="16"/>
        <end position="133"/>
    </location>
</feature>
<comment type="caution">
    <text evidence="3">The sequence shown here is derived from an EMBL/GenBank/DDBJ whole genome shotgun (WGS) entry which is preliminary data.</text>
</comment>
<dbReference type="AlphaFoldDB" id="A0A9D4JNR6"/>
<accession>A0A9D4JNR6</accession>
<keyword evidence="4" id="KW-1185">Reference proteome</keyword>
<evidence type="ECO:0000313" key="3">
    <source>
        <dbReference type="EMBL" id="KAH3815463.1"/>
    </source>
</evidence>
<dbReference type="Proteomes" id="UP000828390">
    <property type="component" value="Unassembled WGS sequence"/>
</dbReference>
<organism evidence="3 4">
    <name type="scientific">Dreissena polymorpha</name>
    <name type="common">Zebra mussel</name>
    <name type="synonym">Mytilus polymorpha</name>
    <dbReference type="NCBI Taxonomy" id="45954"/>
    <lineage>
        <taxon>Eukaryota</taxon>
        <taxon>Metazoa</taxon>
        <taxon>Spiralia</taxon>
        <taxon>Lophotrochozoa</taxon>
        <taxon>Mollusca</taxon>
        <taxon>Bivalvia</taxon>
        <taxon>Autobranchia</taxon>
        <taxon>Heteroconchia</taxon>
        <taxon>Euheterodonta</taxon>
        <taxon>Imparidentia</taxon>
        <taxon>Neoheterodontei</taxon>
        <taxon>Myida</taxon>
        <taxon>Dreissenoidea</taxon>
        <taxon>Dreissenidae</taxon>
        <taxon>Dreissena</taxon>
    </lineage>
</organism>
<gene>
    <name evidence="3" type="ORF">DPMN_143986</name>
</gene>
<dbReference type="InterPro" id="IPR042047">
    <property type="entry name" value="SleB_dom1"/>
</dbReference>
<reference evidence="3" key="1">
    <citation type="journal article" date="2019" name="bioRxiv">
        <title>The Genome of the Zebra Mussel, Dreissena polymorpha: A Resource for Invasive Species Research.</title>
        <authorList>
            <person name="McCartney M.A."/>
            <person name="Auch B."/>
            <person name="Kono T."/>
            <person name="Mallez S."/>
            <person name="Zhang Y."/>
            <person name="Obille A."/>
            <person name="Becker A."/>
            <person name="Abrahante J.E."/>
            <person name="Garbe J."/>
            <person name="Badalamenti J.P."/>
            <person name="Herman A."/>
            <person name="Mangelson H."/>
            <person name="Liachko I."/>
            <person name="Sullivan S."/>
            <person name="Sone E.D."/>
            <person name="Koren S."/>
            <person name="Silverstein K.A.T."/>
            <person name="Beckman K.B."/>
            <person name="Gohl D.M."/>
        </authorList>
    </citation>
    <scope>NUCLEOTIDE SEQUENCE</scope>
    <source>
        <strain evidence="3">Duluth1</strain>
        <tissue evidence="3">Whole animal</tissue>
    </source>
</reference>
<evidence type="ECO:0000313" key="4">
    <source>
        <dbReference type="Proteomes" id="UP000828390"/>
    </source>
</evidence>
<dbReference type="Gene3D" id="1.10.10.2520">
    <property type="entry name" value="Cell wall hydrolase SleB, domain 1"/>
    <property type="match status" value="1"/>
</dbReference>
<dbReference type="GO" id="GO:0016787">
    <property type="term" value="F:hydrolase activity"/>
    <property type="evidence" value="ECO:0007669"/>
    <property type="project" value="InterPro"/>
</dbReference>
<proteinExistence type="predicted"/>
<reference evidence="3" key="2">
    <citation type="submission" date="2020-11" db="EMBL/GenBank/DDBJ databases">
        <authorList>
            <person name="McCartney M.A."/>
            <person name="Auch B."/>
            <person name="Kono T."/>
            <person name="Mallez S."/>
            <person name="Becker A."/>
            <person name="Gohl D.M."/>
            <person name="Silverstein K.A.T."/>
            <person name="Koren S."/>
            <person name="Bechman K.B."/>
            <person name="Herman A."/>
            <person name="Abrahante J.E."/>
            <person name="Garbe J."/>
        </authorList>
    </citation>
    <scope>NUCLEOTIDE SEQUENCE</scope>
    <source>
        <strain evidence="3">Duluth1</strain>
        <tissue evidence="3">Whole animal</tissue>
    </source>
</reference>
<protein>
    <recommendedName>
        <fullName evidence="2">Cell wall hydrolase SleB domain-containing protein</fullName>
    </recommendedName>
</protein>
<dbReference type="Pfam" id="PF07486">
    <property type="entry name" value="Hydrolase_2"/>
    <property type="match status" value="1"/>
</dbReference>
<dbReference type="OrthoDB" id="6101100at2759"/>
<evidence type="ECO:0000259" key="2">
    <source>
        <dbReference type="Pfam" id="PF07486"/>
    </source>
</evidence>
<name>A0A9D4JNR6_DREPO</name>
<dbReference type="InterPro" id="IPR011105">
    <property type="entry name" value="Cell_wall_hydrolase_SleB"/>
</dbReference>